<protein>
    <recommendedName>
        <fullName evidence="4">DUF4143 domain-containing protein</fullName>
    </recommendedName>
</protein>
<dbReference type="RefSeq" id="WP_193446025.1">
    <property type="nucleotide sequence ID" value="NZ_BSOQ01000034.1"/>
</dbReference>
<evidence type="ECO:0000313" key="3">
    <source>
        <dbReference type="Proteomes" id="UP001322785"/>
    </source>
</evidence>
<gene>
    <name evidence="2" type="ORF">U5G49_007302</name>
</gene>
<name>A0ABZ1DRA1_9HYPH</name>
<accession>A0ABZ1DRA1</accession>
<geneLocation type="plasmid" evidence="2 3">
    <name>pRinCIP108029a</name>
</geneLocation>
<keyword evidence="2" id="KW-0614">Plasmid</keyword>
<evidence type="ECO:0008006" key="4">
    <source>
        <dbReference type="Google" id="ProtNLM"/>
    </source>
</evidence>
<dbReference type="EMBL" id="CP140639">
    <property type="protein sequence ID" value="WRW37689.1"/>
    <property type="molecule type" value="Genomic_DNA"/>
</dbReference>
<proteinExistence type="predicted"/>
<feature type="region of interest" description="Disordered" evidence="1">
    <location>
        <begin position="94"/>
        <end position="134"/>
    </location>
</feature>
<feature type="compositionally biased region" description="Basic and acidic residues" evidence="1">
    <location>
        <begin position="97"/>
        <end position="117"/>
    </location>
</feature>
<evidence type="ECO:0000313" key="2">
    <source>
        <dbReference type="EMBL" id="WRW37689.1"/>
    </source>
</evidence>
<keyword evidence="3" id="KW-1185">Reference proteome</keyword>
<sequence>MQTLICLLNALETGTALWRVVTIEPDIAGDKVDILWANDNDSLAQQVKSSKNQIGRAAVEAWCLELSQSGSANRYQLMLAGPIAAAVLEESPFHGGRGADTEVDGHPGVDRPSRYEARPLPLSQSVSADTASDA</sequence>
<feature type="compositionally biased region" description="Polar residues" evidence="1">
    <location>
        <begin position="122"/>
        <end position="134"/>
    </location>
</feature>
<reference evidence="2 3" key="1">
    <citation type="submission" date="2023-12" db="EMBL/GenBank/DDBJ databases">
        <authorList>
            <person name="Menendez E."/>
            <person name="Kaur S."/>
            <person name="Flores-Felix J.D."/>
            <person name="diCenzo G.C."/>
            <person name="Peix A."/>
            <person name="Velazquez E."/>
        </authorList>
    </citation>
    <scope>NUCLEOTIDE SEQUENCE [LARGE SCALE GENOMIC DNA]</scope>
    <source>
        <strain evidence="2 3">CIP 108029</strain>
        <plasmid evidence="2 3">pRinCIP108029a</plasmid>
    </source>
</reference>
<organism evidence="2 3">
    <name type="scientific">Rhizobium indigoferae</name>
    <dbReference type="NCBI Taxonomy" id="158891"/>
    <lineage>
        <taxon>Bacteria</taxon>
        <taxon>Pseudomonadati</taxon>
        <taxon>Pseudomonadota</taxon>
        <taxon>Alphaproteobacteria</taxon>
        <taxon>Hyphomicrobiales</taxon>
        <taxon>Rhizobiaceae</taxon>
        <taxon>Rhizobium/Agrobacterium group</taxon>
        <taxon>Rhizobium</taxon>
    </lineage>
</organism>
<evidence type="ECO:0000256" key="1">
    <source>
        <dbReference type="SAM" id="MobiDB-lite"/>
    </source>
</evidence>
<dbReference type="Proteomes" id="UP001322785">
    <property type="component" value="Plasmid pRinCIP108029a"/>
</dbReference>